<feature type="transmembrane region" description="Helical" evidence="7">
    <location>
        <begin position="309"/>
        <end position="328"/>
    </location>
</feature>
<evidence type="ECO:0000256" key="5">
    <source>
        <dbReference type="ARBA" id="ARBA00022989"/>
    </source>
</evidence>
<keyword evidence="6 7" id="KW-0472">Membrane</keyword>
<dbReference type="PANTHER" id="PTHR40074:SF2">
    <property type="entry name" value="O-ACETYLTRANSFERASE WECH"/>
    <property type="match status" value="1"/>
</dbReference>
<evidence type="ECO:0000256" key="3">
    <source>
        <dbReference type="ARBA" id="ARBA00022475"/>
    </source>
</evidence>
<proteinExistence type="inferred from homology"/>
<evidence type="ECO:0000256" key="7">
    <source>
        <dbReference type="SAM" id="Phobius"/>
    </source>
</evidence>
<feature type="transmembrane region" description="Helical" evidence="7">
    <location>
        <begin position="66"/>
        <end position="83"/>
    </location>
</feature>
<feature type="domain" description="Acyltransferase 3" evidence="8">
    <location>
        <begin position="34"/>
        <end position="325"/>
    </location>
</feature>
<reference evidence="10" key="1">
    <citation type="journal article" date="2019" name="Int. J. Syst. Evol. Microbiol.">
        <title>The Global Catalogue of Microorganisms (GCM) 10K type strain sequencing project: providing services to taxonomists for standard genome sequencing and annotation.</title>
        <authorList>
            <consortium name="The Broad Institute Genomics Platform"/>
            <consortium name="The Broad Institute Genome Sequencing Center for Infectious Disease"/>
            <person name="Wu L."/>
            <person name="Ma J."/>
        </authorList>
    </citation>
    <scope>NUCLEOTIDE SEQUENCE [LARGE SCALE GENOMIC DNA]</scope>
    <source>
        <strain evidence="10">CGMCC 1.15942</strain>
    </source>
</reference>
<feature type="transmembrane region" description="Helical" evidence="7">
    <location>
        <begin position="103"/>
        <end position="120"/>
    </location>
</feature>
<dbReference type="EMBL" id="BMKI01000003">
    <property type="protein sequence ID" value="GGC88824.1"/>
    <property type="molecule type" value="Genomic_DNA"/>
</dbReference>
<dbReference type="PANTHER" id="PTHR40074">
    <property type="entry name" value="O-ACETYLTRANSFERASE WECH"/>
    <property type="match status" value="1"/>
</dbReference>
<keyword evidence="5 7" id="KW-1133">Transmembrane helix</keyword>
<keyword evidence="3" id="KW-1003">Cell membrane</keyword>
<keyword evidence="9" id="KW-0012">Acyltransferase</keyword>
<evidence type="ECO:0000313" key="9">
    <source>
        <dbReference type="EMBL" id="GGC88824.1"/>
    </source>
</evidence>
<name>A0ABQ1P121_9ENTE</name>
<dbReference type="GO" id="GO:0016746">
    <property type="term" value="F:acyltransferase activity"/>
    <property type="evidence" value="ECO:0007669"/>
    <property type="project" value="UniProtKB-KW"/>
</dbReference>
<sequence>MDLLLLLFLIFFFFNLSSNPTSKDQTLSVQTTSYLQCVLVFIIMLHHISQVTAGAPGSLLSNGLSVAGRLAVSVFFFISGYGLFKQYLVKKESYLKNFLQKRLGPLLFSYAFAMLIYFIYRRITGGLGVKDAIKSLVNGSPFVSNSWYVIAIIFFYLLFYLSGKLSRNKSMFIVFLFIGTALFFGITSYIGYGEWWYNAVFTFPVGALWASQEKRIVAVVGAKYRIYCAAIALLFSFFFYLDEIQPLIYFRELACILFAVLVIALSYKYWVNAPFFSMMKKMSFELYLYHGLMISALKTQAWLVEKRFLYGLLVVLFTVVISYLVRIVTNYLMKRFAAIGERTYGTLNAEIENNQS</sequence>
<evidence type="ECO:0000313" key="10">
    <source>
        <dbReference type="Proteomes" id="UP000630615"/>
    </source>
</evidence>
<feature type="transmembrane region" description="Helical" evidence="7">
    <location>
        <begin position="140"/>
        <end position="159"/>
    </location>
</feature>
<dbReference type="Pfam" id="PF01757">
    <property type="entry name" value="Acyl_transf_3"/>
    <property type="match status" value="1"/>
</dbReference>
<dbReference type="InterPro" id="IPR002656">
    <property type="entry name" value="Acyl_transf_3_dom"/>
</dbReference>
<dbReference type="RefSeq" id="WP_088271165.1">
    <property type="nucleotide sequence ID" value="NZ_BMKI01000003.1"/>
</dbReference>
<organism evidence="9 10">
    <name type="scientific">Enterococcus wangshanyuanii</name>
    <dbReference type="NCBI Taxonomy" id="2005703"/>
    <lineage>
        <taxon>Bacteria</taxon>
        <taxon>Bacillati</taxon>
        <taxon>Bacillota</taxon>
        <taxon>Bacilli</taxon>
        <taxon>Lactobacillales</taxon>
        <taxon>Enterococcaceae</taxon>
        <taxon>Enterococcus</taxon>
    </lineage>
</organism>
<evidence type="ECO:0000259" key="8">
    <source>
        <dbReference type="Pfam" id="PF01757"/>
    </source>
</evidence>
<protein>
    <submittedName>
        <fullName evidence="9">Acyltransferase</fullName>
    </submittedName>
</protein>
<evidence type="ECO:0000256" key="1">
    <source>
        <dbReference type="ARBA" id="ARBA00004651"/>
    </source>
</evidence>
<keyword evidence="4 7" id="KW-0812">Transmembrane</keyword>
<gene>
    <name evidence="9" type="ORF">GCM10011573_18080</name>
</gene>
<evidence type="ECO:0000256" key="6">
    <source>
        <dbReference type="ARBA" id="ARBA00023136"/>
    </source>
</evidence>
<accession>A0ABQ1P121</accession>
<feature type="transmembrane region" description="Helical" evidence="7">
    <location>
        <begin position="247"/>
        <end position="265"/>
    </location>
</feature>
<comment type="similarity">
    <text evidence="2">Belongs to the acyltransferase 3 family.</text>
</comment>
<dbReference type="Proteomes" id="UP000630615">
    <property type="component" value="Unassembled WGS sequence"/>
</dbReference>
<feature type="transmembrane region" description="Helical" evidence="7">
    <location>
        <begin position="171"/>
        <end position="189"/>
    </location>
</feature>
<keyword evidence="9" id="KW-0808">Transferase</keyword>
<evidence type="ECO:0000256" key="4">
    <source>
        <dbReference type="ARBA" id="ARBA00022692"/>
    </source>
</evidence>
<comment type="caution">
    <text evidence="9">The sequence shown here is derived from an EMBL/GenBank/DDBJ whole genome shotgun (WGS) entry which is preliminary data.</text>
</comment>
<evidence type="ECO:0000256" key="2">
    <source>
        <dbReference type="ARBA" id="ARBA00007400"/>
    </source>
</evidence>
<feature type="transmembrane region" description="Helical" evidence="7">
    <location>
        <begin position="224"/>
        <end position="241"/>
    </location>
</feature>
<keyword evidence="10" id="KW-1185">Reference proteome</keyword>
<comment type="subcellular location">
    <subcellularLocation>
        <location evidence="1">Cell membrane</location>
        <topology evidence="1">Multi-pass membrane protein</topology>
    </subcellularLocation>
</comment>